<dbReference type="AlphaFoldDB" id="A0A9P5HIG3"/>
<evidence type="ECO:0000313" key="1">
    <source>
        <dbReference type="EMBL" id="KAF7555700.1"/>
    </source>
</evidence>
<sequence>MELVTHVGLKFRNFLGEVSSWGALAIATGPAFVDPSEYVEAPSDPTNPASGQNPGSLTAAINWVYANAGKGQWKHIDRTRIGVWGQSCGGLEAYSAGAQDKRVSHLAIFNSGQLDDEASESVAGNITKPVFYILGGTTDVAYPNGERDYADLPSTTPAWKGNHALGHSAAFNVPNADIPGVAGRYILE</sequence>
<organism evidence="1 2">
    <name type="scientific">Cylindrodendrum hubeiense</name>
    <dbReference type="NCBI Taxonomy" id="595255"/>
    <lineage>
        <taxon>Eukaryota</taxon>
        <taxon>Fungi</taxon>
        <taxon>Dikarya</taxon>
        <taxon>Ascomycota</taxon>
        <taxon>Pezizomycotina</taxon>
        <taxon>Sordariomycetes</taxon>
        <taxon>Hypocreomycetidae</taxon>
        <taxon>Hypocreales</taxon>
        <taxon>Nectriaceae</taxon>
        <taxon>Cylindrodendrum</taxon>
    </lineage>
</organism>
<dbReference type="EMBL" id="JAANBB010000018">
    <property type="protein sequence ID" value="KAF7555700.1"/>
    <property type="molecule type" value="Genomic_DNA"/>
</dbReference>
<comment type="caution">
    <text evidence="1">The sequence shown here is derived from an EMBL/GenBank/DDBJ whole genome shotgun (WGS) entry which is preliminary data.</text>
</comment>
<evidence type="ECO:0000313" key="2">
    <source>
        <dbReference type="Proteomes" id="UP000722485"/>
    </source>
</evidence>
<reference evidence="1" key="1">
    <citation type="submission" date="2020-03" db="EMBL/GenBank/DDBJ databases">
        <title>Draft Genome Sequence of Cylindrodendrum hubeiense.</title>
        <authorList>
            <person name="Buettner E."/>
            <person name="Kellner H."/>
        </authorList>
    </citation>
    <scope>NUCLEOTIDE SEQUENCE</scope>
    <source>
        <strain evidence="1">IHI 201604</strain>
    </source>
</reference>
<protein>
    <submittedName>
        <fullName evidence="1">Uncharacterized protein</fullName>
    </submittedName>
</protein>
<name>A0A9P5HIG3_9HYPO</name>
<dbReference type="OrthoDB" id="2141514at2759"/>
<gene>
    <name evidence="1" type="ORF">G7Z17_g1994</name>
</gene>
<dbReference type="Gene3D" id="3.40.50.1820">
    <property type="entry name" value="alpha/beta hydrolase"/>
    <property type="match status" value="1"/>
</dbReference>
<accession>A0A9P5HIG3</accession>
<dbReference type="SUPFAM" id="SSF53474">
    <property type="entry name" value="alpha/beta-Hydrolases"/>
    <property type="match status" value="1"/>
</dbReference>
<dbReference type="Proteomes" id="UP000722485">
    <property type="component" value="Unassembled WGS sequence"/>
</dbReference>
<keyword evidence="2" id="KW-1185">Reference proteome</keyword>
<proteinExistence type="predicted"/>
<dbReference type="InterPro" id="IPR029058">
    <property type="entry name" value="AB_hydrolase_fold"/>
</dbReference>